<keyword evidence="2" id="KW-1185">Reference proteome</keyword>
<evidence type="ECO:0000313" key="1">
    <source>
        <dbReference type="EnsemblPlants" id="OPUNC08G00280.1"/>
    </source>
</evidence>
<dbReference type="EnsemblPlants" id="OPUNC08G00280.1">
    <property type="protein sequence ID" value="OPUNC08G00280.1"/>
    <property type="gene ID" value="OPUNC08G00280"/>
</dbReference>
<accession>A0A0E0LQB6</accession>
<reference evidence="1" key="1">
    <citation type="submission" date="2015-04" db="UniProtKB">
        <authorList>
            <consortium name="EnsemblPlants"/>
        </authorList>
    </citation>
    <scope>IDENTIFICATION</scope>
</reference>
<dbReference type="Gramene" id="OPUNC08G00280.1">
    <property type="protein sequence ID" value="OPUNC08G00280.1"/>
    <property type="gene ID" value="OPUNC08G00280"/>
</dbReference>
<dbReference type="Proteomes" id="UP000026962">
    <property type="component" value="Chromosome 8"/>
</dbReference>
<evidence type="ECO:0000313" key="2">
    <source>
        <dbReference type="Proteomes" id="UP000026962"/>
    </source>
</evidence>
<protein>
    <submittedName>
        <fullName evidence="1">Uncharacterized protein</fullName>
    </submittedName>
</protein>
<proteinExistence type="predicted"/>
<reference evidence="1" key="2">
    <citation type="submission" date="2018-05" db="EMBL/GenBank/DDBJ databases">
        <title>OpunRS2 (Oryza punctata Reference Sequence Version 2).</title>
        <authorList>
            <person name="Zhang J."/>
            <person name="Kudrna D."/>
            <person name="Lee S."/>
            <person name="Talag J."/>
            <person name="Welchert J."/>
            <person name="Wing R.A."/>
        </authorList>
    </citation>
    <scope>NUCLEOTIDE SEQUENCE [LARGE SCALE GENOMIC DNA]</scope>
</reference>
<dbReference type="HOGENOM" id="CLU_2853713_0_0_1"/>
<organism evidence="1">
    <name type="scientific">Oryza punctata</name>
    <name type="common">Red rice</name>
    <dbReference type="NCBI Taxonomy" id="4537"/>
    <lineage>
        <taxon>Eukaryota</taxon>
        <taxon>Viridiplantae</taxon>
        <taxon>Streptophyta</taxon>
        <taxon>Embryophyta</taxon>
        <taxon>Tracheophyta</taxon>
        <taxon>Spermatophyta</taxon>
        <taxon>Magnoliopsida</taxon>
        <taxon>Liliopsida</taxon>
        <taxon>Poales</taxon>
        <taxon>Poaceae</taxon>
        <taxon>BOP clade</taxon>
        <taxon>Oryzoideae</taxon>
        <taxon>Oryzeae</taxon>
        <taxon>Oryzinae</taxon>
        <taxon>Oryza</taxon>
    </lineage>
</organism>
<dbReference type="AlphaFoldDB" id="A0A0E0LQB6"/>
<name>A0A0E0LQB6_ORYPU</name>
<sequence length="65" mass="7907">MHDELQRVNLYNTKHIRYQCNKAANPQKQRQQHFWVLKILKEYSKEVVPSTEYFASSLKIRTLTR</sequence>